<reference evidence="1" key="1">
    <citation type="journal article" date="2015" name="Nature">
        <title>Complex archaea that bridge the gap between prokaryotes and eukaryotes.</title>
        <authorList>
            <person name="Spang A."/>
            <person name="Saw J.H."/>
            <person name="Jorgensen S.L."/>
            <person name="Zaremba-Niedzwiedzka K."/>
            <person name="Martijn J."/>
            <person name="Lind A.E."/>
            <person name="van Eijk R."/>
            <person name="Schleper C."/>
            <person name="Guy L."/>
            <person name="Ettema T.J."/>
        </authorList>
    </citation>
    <scope>NUCLEOTIDE SEQUENCE</scope>
</reference>
<evidence type="ECO:0000313" key="1">
    <source>
        <dbReference type="EMBL" id="KKL64681.1"/>
    </source>
</evidence>
<comment type="caution">
    <text evidence="1">The sequence shown here is derived from an EMBL/GenBank/DDBJ whole genome shotgun (WGS) entry which is preliminary data.</text>
</comment>
<gene>
    <name evidence="1" type="ORF">LCGC14_2162520</name>
</gene>
<proteinExistence type="predicted"/>
<dbReference type="AlphaFoldDB" id="A0A0F9EEJ8"/>
<feature type="non-terminal residue" evidence="1">
    <location>
        <position position="1"/>
    </location>
</feature>
<dbReference type="EMBL" id="LAZR01027769">
    <property type="protein sequence ID" value="KKL64681.1"/>
    <property type="molecule type" value="Genomic_DNA"/>
</dbReference>
<sequence length="76" mass="8756">KNPVRVMRHSIDMSSYEVEFEGWDVFRLFFESFILGDETSLPAAFTAATPDEQLYGYLGDETTDQFSDGQPVKRLR</sequence>
<protein>
    <submittedName>
        <fullName evidence="1">Uncharacterized protein</fullName>
    </submittedName>
</protein>
<accession>A0A0F9EEJ8</accession>
<name>A0A0F9EEJ8_9ZZZZ</name>
<organism evidence="1">
    <name type="scientific">marine sediment metagenome</name>
    <dbReference type="NCBI Taxonomy" id="412755"/>
    <lineage>
        <taxon>unclassified sequences</taxon>
        <taxon>metagenomes</taxon>
        <taxon>ecological metagenomes</taxon>
    </lineage>
</organism>